<dbReference type="PANTHER" id="PTHR36723:SF1">
    <property type="entry name" value="F22C12.19"/>
    <property type="match status" value="1"/>
</dbReference>
<sequence length="509" mass="55089">MMDAVGFNYPVDVSKLRVTKDSDPVVTTSIQSCSNSHRHKDGTSSVNGLEESALQDKIADAELSRHAVQQSCCQGEELSEQHDSKGTGCHSAPGAEFVSVHRKARRVSRCSNGSSKRSRVAPPDDIVNSAGVDDVKSVTDKSGSSPTKCNPPEKIQPAKQRHNFGGKRGERRNCKMSMKPKYEIFSLKSGFLSFGSGVGGNNFFGAYGLKPDVQDITKLVDDVSLNELLDGTYECTSFGKDKGKKAQVMNGNFLDSVRKAWSVVPPQKPVQHQNISEIDSFPSKKFPTYPSSPVTLAARVVNGEKEDCCPADLSSSNKILDSCGKPEMRAALLDFPLCQPKDVLEHLMLPPPKDLESLLLDAAKPSSSSRNTSDLRSGKQISRRPSLPPFPWSHTSNGHCRTNSDVVKCLTSRTTCQGRWVKIAKAASSPGSGTYSSTDLESLTYDQSMVPLRSKSGGLDNRIFPSTSGLPFGEWGSPSLATDSRASQVPIESGSELKDQVNGTIYSYK</sequence>
<feature type="region of interest" description="Disordered" evidence="1">
    <location>
        <begin position="106"/>
        <end position="172"/>
    </location>
</feature>
<proteinExistence type="predicted"/>
<dbReference type="AlphaFoldDB" id="A0AAV5KF91"/>
<dbReference type="Proteomes" id="UP001054252">
    <property type="component" value="Unassembled WGS sequence"/>
</dbReference>
<evidence type="ECO:0000256" key="1">
    <source>
        <dbReference type="SAM" id="MobiDB-lite"/>
    </source>
</evidence>
<dbReference type="EMBL" id="BPVZ01000062">
    <property type="protein sequence ID" value="GKV23194.1"/>
    <property type="molecule type" value="Genomic_DNA"/>
</dbReference>
<feature type="compositionally biased region" description="Low complexity" evidence="1">
    <location>
        <begin position="366"/>
        <end position="375"/>
    </location>
</feature>
<protein>
    <submittedName>
        <fullName evidence="2">Uncharacterized protein</fullName>
    </submittedName>
</protein>
<keyword evidence="3" id="KW-1185">Reference proteome</keyword>
<dbReference type="PANTHER" id="PTHR36723">
    <property type="entry name" value="F22C12.19"/>
    <property type="match status" value="1"/>
</dbReference>
<evidence type="ECO:0000313" key="3">
    <source>
        <dbReference type="Proteomes" id="UP001054252"/>
    </source>
</evidence>
<reference evidence="2 3" key="1">
    <citation type="journal article" date="2021" name="Commun. Biol.">
        <title>The genome of Shorea leprosula (Dipterocarpaceae) highlights the ecological relevance of drought in aseasonal tropical rainforests.</title>
        <authorList>
            <person name="Ng K.K.S."/>
            <person name="Kobayashi M.J."/>
            <person name="Fawcett J.A."/>
            <person name="Hatakeyama M."/>
            <person name="Paape T."/>
            <person name="Ng C.H."/>
            <person name="Ang C.C."/>
            <person name="Tnah L.H."/>
            <person name="Lee C.T."/>
            <person name="Nishiyama T."/>
            <person name="Sese J."/>
            <person name="O'Brien M.J."/>
            <person name="Copetti D."/>
            <person name="Mohd Noor M.I."/>
            <person name="Ong R.C."/>
            <person name="Putra M."/>
            <person name="Sireger I.Z."/>
            <person name="Indrioko S."/>
            <person name="Kosugi Y."/>
            <person name="Izuno A."/>
            <person name="Isagi Y."/>
            <person name="Lee S.L."/>
            <person name="Shimizu K.K."/>
        </authorList>
    </citation>
    <scope>NUCLEOTIDE SEQUENCE [LARGE SCALE GENOMIC DNA]</scope>
    <source>
        <strain evidence="2">214</strain>
    </source>
</reference>
<comment type="caution">
    <text evidence="2">The sequence shown here is derived from an EMBL/GenBank/DDBJ whole genome shotgun (WGS) entry which is preliminary data.</text>
</comment>
<name>A0AAV5KF91_9ROSI</name>
<organism evidence="2 3">
    <name type="scientific">Rubroshorea leprosula</name>
    <dbReference type="NCBI Taxonomy" id="152421"/>
    <lineage>
        <taxon>Eukaryota</taxon>
        <taxon>Viridiplantae</taxon>
        <taxon>Streptophyta</taxon>
        <taxon>Embryophyta</taxon>
        <taxon>Tracheophyta</taxon>
        <taxon>Spermatophyta</taxon>
        <taxon>Magnoliopsida</taxon>
        <taxon>eudicotyledons</taxon>
        <taxon>Gunneridae</taxon>
        <taxon>Pentapetalae</taxon>
        <taxon>rosids</taxon>
        <taxon>malvids</taxon>
        <taxon>Malvales</taxon>
        <taxon>Dipterocarpaceae</taxon>
        <taxon>Rubroshorea</taxon>
    </lineage>
</organism>
<accession>A0AAV5KF91</accession>
<gene>
    <name evidence="2" type="ORF">SLEP1_g32953</name>
</gene>
<evidence type="ECO:0000313" key="2">
    <source>
        <dbReference type="EMBL" id="GKV23194.1"/>
    </source>
</evidence>
<feature type="region of interest" description="Disordered" evidence="1">
    <location>
        <begin position="362"/>
        <end position="395"/>
    </location>
</feature>